<dbReference type="SUPFAM" id="SSF52980">
    <property type="entry name" value="Restriction endonuclease-like"/>
    <property type="match status" value="1"/>
</dbReference>
<dbReference type="Pfam" id="PF03838">
    <property type="entry name" value="RecU"/>
    <property type="match status" value="1"/>
</dbReference>
<evidence type="ECO:0000256" key="2">
    <source>
        <dbReference type="ARBA" id="ARBA00022490"/>
    </source>
</evidence>
<accession>A0A846TPU8</accession>
<comment type="similarity">
    <text evidence="11 13">Belongs to the RecU family.</text>
</comment>
<dbReference type="EMBL" id="JAAVVK010000001">
    <property type="protein sequence ID" value="NKE38310.1"/>
    <property type="molecule type" value="Genomic_DNA"/>
</dbReference>
<evidence type="ECO:0000256" key="5">
    <source>
        <dbReference type="ARBA" id="ARBA00022759"/>
    </source>
</evidence>
<keyword evidence="9 13" id="KW-0233">DNA recombination</keyword>
<evidence type="ECO:0000313" key="14">
    <source>
        <dbReference type="EMBL" id="NKE38310.1"/>
    </source>
</evidence>
<dbReference type="GO" id="GO:0008821">
    <property type="term" value="F:crossover junction DNA endonuclease activity"/>
    <property type="evidence" value="ECO:0007669"/>
    <property type="project" value="UniProtKB-EC"/>
</dbReference>
<dbReference type="GO" id="GO:0006310">
    <property type="term" value="P:DNA recombination"/>
    <property type="evidence" value="ECO:0007669"/>
    <property type="project" value="UniProtKB-UniRule"/>
</dbReference>
<comment type="catalytic activity">
    <reaction evidence="13">
        <text>Endonucleolytic cleavage at a junction such as a reciprocal single-stranded crossover between two homologous DNA duplexes (Holliday junction).</text>
        <dbReference type="EC" id="3.1.21.10"/>
    </reaction>
</comment>
<keyword evidence="4 13" id="KW-0479">Metal-binding</keyword>
<keyword evidence="7 13" id="KW-0378">Hydrolase</keyword>
<reference evidence="14 15" key="1">
    <citation type="submission" date="2020-04" db="EMBL/GenBank/DDBJ databases">
        <title>Complete genome sequence of Spiroplasma platyhelix ATCC 51748, an insect isolate.</title>
        <authorList>
            <person name="Green E.A."/>
            <person name="Klassen J.L."/>
        </authorList>
    </citation>
    <scope>NUCLEOTIDE SEQUENCE [LARGE SCALE GENOMIC DNA]</scope>
    <source>
        <strain evidence="14 15">PALS-1</strain>
    </source>
</reference>
<evidence type="ECO:0000256" key="4">
    <source>
        <dbReference type="ARBA" id="ARBA00022723"/>
    </source>
</evidence>
<comment type="subcellular location">
    <subcellularLocation>
        <location evidence="1 13">Cytoplasm</location>
    </subcellularLocation>
</comment>
<protein>
    <recommendedName>
        <fullName evidence="12 13">Holliday junction resolvase RecU</fullName>
        <ecNumber evidence="13">3.1.21.10</ecNumber>
    </recommendedName>
    <alternativeName>
        <fullName evidence="13">Recombination protein U homolog</fullName>
    </alternativeName>
</protein>
<keyword evidence="10 13" id="KW-0234">DNA repair</keyword>
<dbReference type="GO" id="GO:0003676">
    <property type="term" value="F:nucleic acid binding"/>
    <property type="evidence" value="ECO:0007669"/>
    <property type="project" value="InterPro"/>
</dbReference>
<dbReference type="GO" id="GO:0007059">
    <property type="term" value="P:chromosome segregation"/>
    <property type="evidence" value="ECO:0007669"/>
    <property type="project" value="UniProtKB-UniRule"/>
</dbReference>
<keyword evidence="8 13" id="KW-0460">Magnesium</keyword>
<dbReference type="GO" id="GO:0006281">
    <property type="term" value="P:DNA repair"/>
    <property type="evidence" value="ECO:0007669"/>
    <property type="project" value="UniProtKB-UniRule"/>
</dbReference>
<dbReference type="EC" id="3.1.21.10" evidence="13"/>
<organism evidence="14 15">
    <name type="scientific">Spiroplasma platyhelix PALS-1</name>
    <dbReference type="NCBI Taxonomy" id="1276218"/>
    <lineage>
        <taxon>Bacteria</taxon>
        <taxon>Bacillati</taxon>
        <taxon>Mycoplasmatota</taxon>
        <taxon>Mollicutes</taxon>
        <taxon>Entomoplasmatales</taxon>
        <taxon>Spiroplasmataceae</taxon>
        <taxon>Spiroplasma</taxon>
    </lineage>
</organism>
<feature type="site" description="Transition state stabilizer" evidence="13">
    <location>
        <position position="67"/>
    </location>
</feature>
<proteinExistence type="inferred from homology"/>
<dbReference type="HAMAP" id="MF_00130">
    <property type="entry name" value="RecU"/>
    <property type="match status" value="1"/>
</dbReference>
<keyword evidence="15" id="KW-1185">Reference proteome</keyword>
<comment type="caution">
    <text evidence="14">The sequence shown here is derived from an EMBL/GenBank/DDBJ whole genome shotgun (WGS) entry which is preliminary data.</text>
</comment>
<gene>
    <name evidence="13" type="primary">recU</name>
    <name evidence="14" type="ORF">HER12_00880</name>
</gene>
<sequence>MFFQNRGMYLESIINYTIEFYNNERKALIFKSCPKIIINQGKYYFLNQSTVDYHGVYQGKYLCFEAKTTEQTILPWKNIKLHQWNFLLLAYKQQAISFIIIYFTIYEKYYLVFIKELLPLKQGKLTITFEWIKKNGYEIQLISPFLLDFIKIL</sequence>
<dbReference type="CDD" id="cd22354">
    <property type="entry name" value="RecU-like"/>
    <property type="match status" value="1"/>
</dbReference>
<evidence type="ECO:0000256" key="9">
    <source>
        <dbReference type="ARBA" id="ARBA00023172"/>
    </source>
</evidence>
<name>A0A846TPU8_9MOLU</name>
<dbReference type="AlphaFoldDB" id="A0A846TPU8"/>
<evidence type="ECO:0000256" key="1">
    <source>
        <dbReference type="ARBA" id="ARBA00004496"/>
    </source>
</evidence>
<dbReference type="Gene3D" id="3.40.1350.10">
    <property type="match status" value="1"/>
</dbReference>
<evidence type="ECO:0000256" key="8">
    <source>
        <dbReference type="ARBA" id="ARBA00022842"/>
    </source>
</evidence>
<dbReference type="GO" id="GO:0005737">
    <property type="term" value="C:cytoplasm"/>
    <property type="evidence" value="ECO:0007669"/>
    <property type="project" value="UniProtKB-SubCell"/>
</dbReference>
<dbReference type="InterPro" id="IPR011335">
    <property type="entry name" value="Restrct_endonuc-II-like"/>
</dbReference>
<evidence type="ECO:0000256" key="6">
    <source>
        <dbReference type="ARBA" id="ARBA00022763"/>
    </source>
</evidence>
<feature type="binding site" evidence="13">
    <location>
        <position position="50"/>
    </location>
    <ligand>
        <name>Mg(2+)</name>
        <dbReference type="ChEBI" id="CHEBI:18420"/>
    </ligand>
</feature>
<feature type="binding site" evidence="13">
    <location>
        <position position="65"/>
    </location>
    <ligand>
        <name>Mg(2+)</name>
        <dbReference type="ChEBI" id="CHEBI:18420"/>
    </ligand>
</feature>
<keyword evidence="6 13" id="KW-0227">DNA damage</keyword>
<evidence type="ECO:0000256" key="3">
    <source>
        <dbReference type="ARBA" id="ARBA00022722"/>
    </source>
</evidence>
<dbReference type="RefSeq" id="WP_168104782.1">
    <property type="nucleotide sequence ID" value="NZ_CP051215.1"/>
</dbReference>
<dbReference type="InterPro" id="IPR004612">
    <property type="entry name" value="Resolv_RecU"/>
</dbReference>
<evidence type="ECO:0000313" key="15">
    <source>
        <dbReference type="Proteomes" id="UP000584587"/>
    </source>
</evidence>
<keyword evidence="3 13" id="KW-0540">Nuclease</keyword>
<feature type="binding site" evidence="13">
    <location>
        <position position="52"/>
    </location>
    <ligand>
        <name>Mg(2+)</name>
        <dbReference type="ChEBI" id="CHEBI:18420"/>
    </ligand>
</feature>
<comment type="cofactor">
    <cofactor evidence="13">
        <name>Mg(2+)</name>
        <dbReference type="ChEBI" id="CHEBI:18420"/>
    </cofactor>
    <text evidence="13">Binds 1 Mg(2+) ion per subunit.</text>
</comment>
<evidence type="ECO:0000256" key="12">
    <source>
        <dbReference type="ARBA" id="ARBA00029523"/>
    </source>
</evidence>
<evidence type="ECO:0000256" key="11">
    <source>
        <dbReference type="ARBA" id="ARBA00023447"/>
    </source>
</evidence>
<evidence type="ECO:0000256" key="13">
    <source>
        <dbReference type="HAMAP-Rule" id="MF_00130"/>
    </source>
</evidence>
<dbReference type="Proteomes" id="UP000584587">
    <property type="component" value="Unassembled WGS sequence"/>
</dbReference>
<comment type="function">
    <text evidence="13">Endonuclease that resolves Holliday junction intermediates in genetic recombination. Cleaves mobile four-strand junctions by introducing symmetrical nicks in paired strands. Promotes annealing of linear ssDNA with homologous dsDNA. Required for DNA repair, homologous recombination and chromosome segregation.</text>
</comment>
<dbReference type="InterPro" id="IPR011856">
    <property type="entry name" value="tRNA_endonuc-like_dom_sf"/>
</dbReference>
<feature type="binding site" evidence="13">
    <location>
        <position position="83"/>
    </location>
    <ligand>
        <name>Mg(2+)</name>
        <dbReference type="ChEBI" id="CHEBI:18420"/>
    </ligand>
</feature>
<dbReference type="GO" id="GO:0000287">
    <property type="term" value="F:magnesium ion binding"/>
    <property type="evidence" value="ECO:0007669"/>
    <property type="project" value="UniProtKB-UniRule"/>
</dbReference>
<evidence type="ECO:0000256" key="7">
    <source>
        <dbReference type="ARBA" id="ARBA00022801"/>
    </source>
</evidence>
<keyword evidence="5 13" id="KW-0255">Endonuclease</keyword>
<evidence type="ECO:0000256" key="10">
    <source>
        <dbReference type="ARBA" id="ARBA00023204"/>
    </source>
</evidence>
<keyword evidence="2 13" id="KW-0963">Cytoplasm</keyword>